<proteinExistence type="predicted"/>
<evidence type="ECO:0000313" key="3">
    <source>
        <dbReference type="Proteomes" id="UP001445076"/>
    </source>
</evidence>
<reference evidence="2 3" key="1">
    <citation type="journal article" date="2024" name="BMC Genomics">
        <title>Genome assembly of redclaw crayfish (Cherax quadricarinatus) provides insights into its immune adaptation and hypoxia tolerance.</title>
        <authorList>
            <person name="Liu Z."/>
            <person name="Zheng J."/>
            <person name="Li H."/>
            <person name="Fang K."/>
            <person name="Wang S."/>
            <person name="He J."/>
            <person name="Zhou D."/>
            <person name="Weng S."/>
            <person name="Chi M."/>
            <person name="Gu Z."/>
            <person name="He J."/>
            <person name="Li F."/>
            <person name="Wang M."/>
        </authorList>
    </citation>
    <scope>NUCLEOTIDE SEQUENCE [LARGE SCALE GENOMIC DNA]</scope>
    <source>
        <strain evidence="2">ZL_2023a</strain>
    </source>
</reference>
<keyword evidence="3" id="KW-1185">Reference proteome</keyword>
<dbReference type="EMBL" id="JARKIK010000002">
    <property type="protein sequence ID" value="KAK8753611.1"/>
    <property type="molecule type" value="Genomic_DNA"/>
</dbReference>
<comment type="caution">
    <text evidence="2">The sequence shown here is derived from an EMBL/GenBank/DDBJ whole genome shotgun (WGS) entry which is preliminary data.</text>
</comment>
<dbReference type="InterPro" id="IPR001214">
    <property type="entry name" value="SET_dom"/>
</dbReference>
<dbReference type="Pfam" id="PF21549">
    <property type="entry name" value="PRDM2_PR"/>
    <property type="match status" value="1"/>
</dbReference>
<evidence type="ECO:0000313" key="2">
    <source>
        <dbReference type="EMBL" id="KAK8753611.1"/>
    </source>
</evidence>
<dbReference type="InterPro" id="IPR046341">
    <property type="entry name" value="SET_dom_sf"/>
</dbReference>
<dbReference type="Proteomes" id="UP001445076">
    <property type="component" value="Unassembled WGS sequence"/>
</dbReference>
<dbReference type="Gene3D" id="2.170.270.10">
    <property type="entry name" value="SET domain"/>
    <property type="match status" value="1"/>
</dbReference>
<feature type="domain" description="SET" evidence="1">
    <location>
        <begin position="61"/>
        <end position="134"/>
    </location>
</feature>
<gene>
    <name evidence="2" type="ORF">OTU49_000649</name>
</gene>
<name>A0AAW0Y9R9_CHEQU</name>
<protein>
    <recommendedName>
        <fullName evidence="1">SET domain-containing protein</fullName>
    </recommendedName>
</protein>
<dbReference type="GO" id="GO:0008757">
    <property type="term" value="F:S-adenosylmethionine-dependent methyltransferase activity"/>
    <property type="evidence" value="ECO:0007669"/>
    <property type="project" value="UniProtKB-ARBA"/>
</dbReference>
<organism evidence="2 3">
    <name type="scientific">Cherax quadricarinatus</name>
    <name type="common">Australian red claw crayfish</name>
    <dbReference type="NCBI Taxonomy" id="27406"/>
    <lineage>
        <taxon>Eukaryota</taxon>
        <taxon>Metazoa</taxon>
        <taxon>Ecdysozoa</taxon>
        <taxon>Arthropoda</taxon>
        <taxon>Crustacea</taxon>
        <taxon>Multicrustacea</taxon>
        <taxon>Malacostraca</taxon>
        <taxon>Eumalacostraca</taxon>
        <taxon>Eucarida</taxon>
        <taxon>Decapoda</taxon>
        <taxon>Pleocyemata</taxon>
        <taxon>Astacidea</taxon>
        <taxon>Parastacoidea</taxon>
        <taxon>Parastacidae</taxon>
        <taxon>Cherax</taxon>
    </lineage>
</organism>
<accession>A0AAW0Y9R9</accession>
<dbReference type="GO" id="GO:0008170">
    <property type="term" value="F:N-methyltransferase activity"/>
    <property type="evidence" value="ECO:0007669"/>
    <property type="project" value="UniProtKB-ARBA"/>
</dbReference>
<dbReference type="GO" id="GO:0008276">
    <property type="term" value="F:protein methyltransferase activity"/>
    <property type="evidence" value="ECO:0007669"/>
    <property type="project" value="UniProtKB-ARBA"/>
</dbReference>
<evidence type="ECO:0000259" key="1">
    <source>
        <dbReference type="Pfam" id="PF21549"/>
    </source>
</evidence>
<dbReference type="AlphaFoldDB" id="A0AAW0Y9R9"/>
<sequence length="138" mass="15339">MTHSQSGMCDLCGDDHEACNCPMLSQLDLLTKQVEDRESQFAFQSLPSWVQVEDYCQRLRLVVANHSLPKFTKLGPLIAPHTPNLDPATTFPLKICHMGGGHTYLDLSRKWLCNWLSLIPPGSPSNKNLMACQASIAD</sequence>